<reference evidence="2" key="1">
    <citation type="submission" date="2021-05" db="EMBL/GenBank/DDBJ databases">
        <authorList>
            <person name="Alioto T."/>
            <person name="Alioto T."/>
            <person name="Gomez Garrido J."/>
        </authorList>
    </citation>
    <scope>NUCLEOTIDE SEQUENCE</scope>
</reference>
<proteinExistence type="predicted"/>
<evidence type="ECO:0008006" key="3">
    <source>
        <dbReference type="Google" id="ProtNLM"/>
    </source>
</evidence>
<name>A0A8D8ZE32_9HEMI</name>
<evidence type="ECO:0000256" key="1">
    <source>
        <dbReference type="SAM" id="MobiDB-lite"/>
    </source>
</evidence>
<evidence type="ECO:0000313" key="2">
    <source>
        <dbReference type="EMBL" id="CAG6745939.1"/>
    </source>
</evidence>
<dbReference type="GO" id="GO:0003676">
    <property type="term" value="F:nucleic acid binding"/>
    <property type="evidence" value="ECO:0007669"/>
    <property type="project" value="InterPro"/>
</dbReference>
<accession>A0A8D8ZE32</accession>
<feature type="region of interest" description="Disordered" evidence="1">
    <location>
        <begin position="128"/>
        <end position="155"/>
    </location>
</feature>
<organism evidence="2">
    <name type="scientific">Cacopsylla melanoneura</name>
    <dbReference type="NCBI Taxonomy" id="428564"/>
    <lineage>
        <taxon>Eukaryota</taxon>
        <taxon>Metazoa</taxon>
        <taxon>Ecdysozoa</taxon>
        <taxon>Arthropoda</taxon>
        <taxon>Hexapoda</taxon>
        <taxon>Insecta</taxon>
        <taxon>Pterygota</taxon>
        <taxon>Neoptera</taxon>
        <taxon>Paraneoptera</taxon>
        <taxon>Hemiptera</taxon>
        <taxon>Sternorrhyncha</taxon>
        <taxon>Psylloidea</taxon>
        <taxon>Psyllidae</taxon>
        <taxon>Psyllinae</taxon>
        <taxon>Cacopsylla</taxon>
    </lineage>
</organism>
<sequence length="196" mass="22367">MMNFPFPLCLRQSVSSYFASKKSSLGFVTVFLFKSVHTHFRSQMAYCLFVSHIPPGVTVSDLLELFKNDNFTIGHVKPLDRPGRMKVDCPDQCMADRIIDKHNGRIWFGARLVVEPWMDFQRPTPRLKSGFHNGGASNPDTADRDNPFGRSTTPFVFSENSCTREFVPRENYRKSPSPSFSSLTDLDDNNIDIDFD</sequence>
<dbReference type="AlphaFoldDB" id="A0A8D8ZE32"/>
<protein>
    <recommendedName>
        <fullName evidence="3">RRM domain-containing protein</fullName>
    </recommendedName>
</protein>
<dbReference type="InterPro" id="IPR035979">
    <property type="entry name" value="RBD_domain_sf"/>
</dbReference>
<dbReference type="SUPFAM" id="SSF54928">
    <property type="entry name" value="RNA-binding domain, RBD"/>
    <property type="match status" value="1"/>
</dbReference>
<dbReference type="EMBL" id="HBUF01507197">
    <property type="protein sequence ID" value="CAG6745939.1"/>
    <property type="molecule type" value="Transcribed_RNA"/>
</dbReference>